<keyword evidence="3" id="KW-1185">Reference proteome</keyword>
<gene>
    <name evidence="2" type="ORF">F8O01_00215</name>
</gene>
<reference evidence="2 3" key="1">
    <citation type="submission" date="2019-09" db="EMBL/GenBank/DDBJ databases">
        <title>Phylogeny of genus Pseudoclavibacter and closely related genus.</title>
        <authorList>
            <person name="Li Y."/>
        </authorList>
    </citation>
    <scope>NUCLEOTIDE SEQUENCE [LARGE SCALE GENOMIC DNA]</scope>
    <source>
        <strain evidence="2 3">DSM 23821</strain>
    </source>
</reference>
<dbReference type="RefSeq" id="WP_158038845.1">
    <property type="nucleotide sequence ID" value="NZ_JACCFV010000001.1"/>
</dbReference>
<dbReference type="EMBL" id="WBJZ01000001">
    <property type="protein sequence ID" value="KAB1662413.1"/>
    <property type="molecule type" value="Genomic_DNA"/>
</dbReference>
<evidence type="ECO:0000313" key="3">
    <source>
        <dbReference type="Proteomes" id="UP000467240"/>
    </source>
</evidence>
<dbReference type="AlphaFoldDB" id="A0A7J5C1S4"/>
<feature type="region of interest" description="Disordered" evidence="1">
    <location>
        <begin position="1"/>
        <end position="24"/>
    </location>
</feature>
<protein>
    <submittedName>
        <fullName evidence="2">Uncharacterized protein</fullName>
    </submittedName>
</protein>
<evidence type="ECO:0000313" key="2">
    <source>
        <dbReference type="EMBL" id="KAB1662413.1"/>
    </source>
</evidence>
<dbReference type="Proteomes" id="UP000467240">
    <property type="component" value="Unassembled WGS sequence"/>
</dbReference>
<accession>A0A7J5C1S4</accession>
<evidence type="ECO:0000256" key="1">
    <source>
        <dbReference type="SAM" id="MobiDB-lite"/>
    </source>
</evidence>
<organism evidence="2 3">
    <name type="scientific">Pseudoclavibacter chungangensis</name>
    <dbReference type="NCBI Taxonomy" id="587635"/>
    <lineage>
        <taxon>Bacteria</taxon>
        <taxon>Bacillati</taxon>
        <taxon>Actinomycetota</taxon>
        <taxon>Actinomycetes</taxon>
        <taxon>Micrococcales</taxon>
        <taxon>Microbacteriaceae</taxon>
        <taxon>Pseudoclavibacter</taxon>
    </lineage>
</organism>
<proteinExistence type="predicted"/>
<comment type="caution">
    <text evidence="2">The sequence shown here is derived from an EMBL/GenBank/DDBJ whole genome shotgun (WGS) entry which is preliminary data.</text>
</comment>
<name>A0A7J5C1S4_9MICO</name>
<sequence length="78" mass="8461">MTNVSERPRSAVDAEHESTTREPDRLGAALRYLAAYRPAPAPDAADVADVRHLMAAPSRYQLAAKRATSWTGGLDRIA</sequence>